<evidence type="ECO:0000313" key="3">
    <source>
        <dbReference type="Proteomes" id="UP000321386"/>
    </source>
</evidence>
<reference evidence="2 3" key="1">
    <citation type="submission" date="2019-07" db="EMBL/GenBank/DDBJ databases">
        <title>Whole genome shotgun sequence of Cellulomonas persica NBRC 101101.</title>
        <authorList>
            <person name="Hosoyama A."/>
            <person name="Uohara A."/>
            <person name="Ohji S."/>
            <person name="Ichikawa N."/>
        </authorList>
    </citation>
    <scope>NUCLEOTIDE SEQUENCE [LARGE SCALE GENOMIC DNA]</scope>
    <source>
        <strain evidence="2 3">NBRC 101101</strain>
    </source>
</reference>
<dbReference type="RefSeq" id="WP_146807410.1">
    <property type="nucleotide sequence ID" value="NZ_BJUA01000016.1"/>
</dbReference>
<dbReference type="AlphaFoldDB" id="A0A510UWG0"/>
<gene>
    <name evidence="2" type="ORF">CPE01_27650</name>
</gene>
<dbReference type="EMBL" id="BJUA01000016">
    <property type="protein sequence ID" value="GEK19032.1"/>
    <property type="molecule type" value="Genomic_DNA"/>
</dbReference>
<organism evidence="2 3">
    <name type="scientific">Cellulomonas persica</name>
    <dbReference type="NCBI Taxonomy" id="76861"/>
    <lineage>
        <taxon>Bacteria</taxon>
        <taxon>Bacillati</taxon>
        <taxon>Actinomycetota</taxon>
        <taxon>Actinomycetes</taxon>
        <taxon>Micrococcales</taxon>
        <taxon>Cellulomonadaceae</taxon>
        <taxon>Cellulomonas</taxon>
    </lineage>
</organism>
<feature type="region of interest" description="Disordered" evidence="1">
    <location>
        <begin position="41"/>
        <end position="67"/>
    </location>
</feature>
<accession>A0A510UWG0</accession>
<dbReference type="Proteomes" id="UP000321386">
    <property type="component" value="Unassembled WGS sequence"/>
</dbReference>
<evidence type="ECO:0000313" key="2">
    <source>
        <dbReference type="EMBL" id="GEK19032.1"/>
    </source>
</evidence>
<comment type="caution">
    <text evidence="2">The sequence shown here is derived from an EMBL/GenBank/DDBJ whole genome shotgun (WGS) entry which is preliminary data.</text>
</comment>
<evidence type="ECO:0000256" key="1">
    <source>
        <dbReference type="SAM" id="MobiDB-lite"/>
    </source>
</evidence>
<name>A0A510UWG0_9CELL</name>
<sequence>MTHGSTERTPRTDLGLPADWWRELDRAVVLERLGRHRLAAAPFGPPGVPPLHTRPHPVGAATRRRGI</sequence>
<proteinExistence type="predicted"/>
<protein>
    <submittedName>
        <fullName evidence="2">Uncharacterized protein</fullName>
    </submittedName>
</protein>
<keyword evidence="3" id="KW-1185">Reference proteome</keyword>